<comment type="caution">
    <text evidence="1">The sequence shown here is derived from an EMBL/GenBank/DDBJ whole genome shotgun (WGS) entry which is preliminary data.</text>
</comment>
<proteinExistence type="predicted"/>
<dbReference type="AlphaFoldDB" id="A0A1F5ZQB1"/>
<organism evidence="1 2">
    <name type="scientific">Candidatus Gottesmanbacteria bacterium RIFCSPHIGHO2_01_FULL_46_14</name>
    <dbReference type="NCBI Taxonomy" id="1798380"/>
    <lineage>
        <taxon>Bacteria</taxon>
        <taxon>Candidatus Gottesmaniibacteriota</taxon>
    </lineage>
</organism>
<evidence type="ECO:0000313" key="1">
    <source>
        <dbReference type="EMBL" id="OGG14302.1"/>
    </source>
</evidence>
<evidence type="ECO:0000313" key="2">
    <source>
        <dbReference type="Proteomes" id="UP000177416"/>
    </source>
</evidence>
<dbReference type="EMBL" id="MFJJ01000023">
    <property type="protein sequence ID" value="OGG14302.1"/>
    <property type="molecule type" value="Genomic_DNA"/>
</dbReference>
<sequence>MVFSPAAVISLLTFALAIIYSVPIGLDMRPMFPEKISAIDTQLVQVAHLSPPIDPAFPDKLRSQGYIVHVEHEFEWPGMPANVRTSTPILSGTIYEQHDNVQLPWYTVNPHLQMELTRGNVQLETTKATDAMFLFQGGQKGRGIGGIYVYPKYGPLVVSTSIENAHDNLRKVAEVYCKMKEARGNRGQLIYTEGLFEQAVNEAMGIRITERKRVPVGTISLLRCDNYFSPVARYFSDSQTIVSMAGNPLPFIRGDGKTQTAVVWPNLEAISL</sequence>
<protein>
    <submittedName>
        <fullName evidence="1">Uncharacterized protein</fullName>
    </submittedName>
</protein>
<accession>A0A1F5ZQB1</accession>
<dbReference type="Proteomes" id="UP000177416">
    <property type="component" value="Unassembled WGS sequence"/>
</dbReference>
<gene>
    <name evidence="1" type="ORF">A2875_01975</name>
</gene>
<reference evidence="1 2" key="1">
    <citation type="journal article" date="2016" name="Nat. Commun.">
        <title>Thousands of microbial genomes shed light on interconnected biogeochemical processes in an aquifer system.</title>
        <authorList>
            <person name="Anantharaman K."/>
            <person name="Brown C.T."/>
            <person name="Hug L.A."/>
            <person name="Sharon I."/>
            <person name="Castelle C.J."/>
            <person name="Probst A.J."/>
            <person name="Thomas B.C."/>
            <person name="Singh A."/>
            <person name="Wilkins M.J."/>
            <person name="Karaoz U."/>
            <person name="Brodie E.L."/>
            <person name="Williams K.H."/>
            <person name="Hubbard S.S."/>
            <person name="Banfield J.F."/>
        </authorList>
    </citation>
    <scope>NUCLEOTIDE SEQUENCE [LARGE SCALE GENOMIC DNA]</scope>
</reference>
<name>A0A1F5ZQB1_9BACT</name>